<dbReference type="SMART" id="SM00849">
    <property type="entry name" value="Lactamase_B"/>
    <property type="match status" value="1"/>
</dbReference>
<evidence type="ECO:0000259" key="5">
    <source>
        <dbReference type="SMART" id="SM00849"/>
    </source>
</evidence>
<keyword evidence="3 6" id="KW-0378">Hydrolase</keyword>
<keyword evidence="4" id="KW-0862">Zinc</keyword>
<feature type="domain" description="Metallo-beta-lactamase" evidence="5">
    <location>
        <begin position="34"/>
        <end position="195"/>
    </location>
</feature>
<evidence type="ECO:0000313" key="6">
    <source>
        <dbReference type="EMBL" id="EZH71957.1"/>
    </source>
</evidence>
<dbReference type="CDD" id="cd16275">
    <property type="entry name" value="BaeB-like_MBL-fold"/>
    <property type="match status" value="1"/>
</dbReference>
<protein>
    <submittedName>
        <fullName evidence="6">Hydroxyacylglutathione hydrolase</fullName>
    </submittedName>
</protein>
<comment type="caution">
    <text evidence="6">The sequence shown here is derived from an EMBL/GenBank/DDBJ whole genome shotgun (WGS) entry which is preliminary data.</text>
</comment>
<proteinExistence type="predicted"/>
<comment type="cofactor">
    <cofactor evidence="1">
        <name>Zn(2+)</name>
        <dbReference type="ChEBI" id="CHEBI:29105"/>
    </cofactor>
</comment>
<reference evidence="6 7" key="1">
    <citation type="submission" date="2014-04" db="EMBL/GenBank/DDBJ databases">
        <title>Aquimarina sp. 22II-S11-z7 Genome Sequencing.</title>
        <authorList>
            <person name="Lai Q."/>
        </authorList>
    </citation>
    <scope>NUCLEOTIDE SEQUENCE [LARGE SCALE GENOMIC DNA]</scope>
    <source>
        <strain evidence="6 7">22II-S11-z7</strain>
    </source>
</reference>
<dbReference type="GO" id="GO:0046872">
    <property type="term" value="F:metal ion binding"/>
    <property type="evidence" value="ECO:0007669"/>
    <property type="project" value="UniProtKB-KW"/>
</dbReference>
<dbReference type="AlphaFoldDB" id="A0A023BPH1"/>
<evidence type="ECO:0000256" key="4">
    <source>
        <dbReference type="ARBA" id="ARBA00022833"/>
    </source>
</evidence>
<dbReference type="STRING" id="1317122.ATO12_04880"/>
<dbReference type="SUPFAM" id="SSF56281">
    <property type="entry name" value="Metallo-hydrolase/oxidoreductase"/>
    <property type="match status" value="1"/>
</dbReference>
<sequence length="241" mass="27487">MKFENLIMNVGYTDTGYSGIVQVVILRMTHMSMVNYSYLVVDHINNQAVIVDPAWDMRKVEQALENTETVLSGILLTHSHLDHIHLAKPLAEKYRCPIWMSNEEIAYSGYYAPRLEGINITPWSVGQIQIEPLFTPGHTPGSMCYLIGNSLFSGDTLFAEGCGLCFDVQGAYNMFESIEHLKKRITPDTLIFPGHSYGRAPGQKFSQVLKNNIYLQFKNKNDFTAYRLRKGQNKLNFFDFQ</sequence>
<dbReference type="Proteomes" id="UP000023541">
    <property type="component" value="Unassembled WGS sequence"/>
</dbReference>
<name>A0A023BPH1_9FLAO</name>
<dbReference type="PANTHER" id="PTHR46233">
    <property type="entry name" value="HYDROXYACYLGLUTATHIONE HYDROLASE GLOC"/>
    <property type="match status" value="1"/>
</dbReference>
<evidence type="ECO:0000313" key="7">
    <source>
        <dbReference type="Proteomes" id="UP000023541"/>
    </source>
</evidence>
<evidence type="ECO:0000256" key="3">
    <source>
        <dbReference type="ARBA" id="ARBA00022801"/>
    </source>
</evidence>
<dbReference type="InterPro" id="IPR001279">
    <property type="entry name" value="Metallo-B-lactamas"/>
</dbReference>
<gene>
    <name evidence="6" type="ORF">ATO12_04880</name>
</gene>
<dbReference type="EMBL" id="AQRA01000010">
    <property type="protein sequence ID" value="EZH71957.1"/>
    <property type="molecule type" value="Genomic_DNA"/>
</dbReference>
<organism evidence="6 7">
    <name type="scientific">Aquimarina atlantica</name>
    <dbReference type="NCBI Taxonomy" id="1317122"/>
    <lineage>
        <taxon>Bacteria</taxon>
        <taxon>Pseudomonadati</taxon>
        <taxon>Bacteroidota</taxon>
        <taxon>Flavobacteriia</taxon>
        <taxon>Flavobacteriales</taxon>
        <taxon>Flavobacteriaceae</taxon>
        <taxon>Aquimarina</taxon>
    </lineage>
</organism>
<dbReference type="RefSeq" id="WP_034246198.1">
    <property type="nucleotide sequence ID" value="NZ_AQRA01000010.1"/>
</dbReference>
<dbReference type="Gene3D" id="3.60.15.10">
    <property type="entry name" value="Ribonuclease Z/Hydroxyacylglutathione hydrolase-like"/>
    <property type="match status" value="1"/>
</dbReference>
<dbReference type="eggNOG" id="COG0491">
    <property type="taxonomic scope" value="Bacteria"/>
</dbReference>
<evidence type="ECO:0000256" key="2">
    <source>
        <dbReference type="ARBA" id="ARBA00022723"/>
    </source>
</evidence>
<dbReference type="InterPro" id="IPR036866">
    <property type="entry name" value="RibonucZ/Hydroxyglut_hydro"/>
</dbReference>
<evidence type="ECO:0000256" key="1">
    <source>
        <dbReference type="ARBA" id="ARBA00001947"/>
    </source>
</evidence>
<dbReference type="PANTHER" id="PTHR46233:SF3">
    <property type="entry name" value="HYDROXYACYLGLUTATHIONE HYDROLASE GLOC"/>
    <property type="match status" value="1"/>
</dbReference>
<dbReference type="OrthoDB" id="9802248at2"/>
<keyword evidence="7" id="KW-1185">Reference proteome</keyword>
<dbReference type="GO" id="GO:0016787">
    <property type="term" value="F:hydrolase activity"/>
    <property type="evidence" value="ECO:0007669"/>
    <property type="project" value="UniProtKB-KW"/>
</dbReference>
<dbReference type="Pfam" id="PF00753">
    <property type="entry name" value="Lactamase_B"/>
    <property type="match status" value="1"/>
</dbReference>
<accession>A0A023BPH1</accession>
<keyword evidence="2" id="KW-0479">Metal-binding</keyword>
<dbReference type="InterPro" id="IPR051453">
    <property type="entry name" value="MBL_Glyoxalase_II"/>
</dbReference>